<keyword evidence="6 9" id="KW-0418">Kinase</keyword>
<dbReference type="GeneID" id="66117528"/>
<dbReference type="InterPro" id="IPR039430">
    <property type="entry name" value="Thymidylate_kin-like_dom"/>
</dbReference>
<feature type="domain" description="Thymidylate kinase-like" evidence="8">
    <location>
        <begin position="8"/>
        <end position="162"/>
    </location>
</feature>
<sequence>MRGQLVLIEGLDRTGKSTQVSILASRLKDAKIFKFPDRTTPIGSIINEYLTNEHYDLSDEALHLLFLANRWELASEIISLLNSEEWVVMDRYVYSGLAYLLSKDNLNDIDWLLGPDRGLPRPDAIIYLSVPPEELATRKDYGDERYEKVHFQSKVKRNFERVLPSDITFQLDVTGLSISEVSDLIWNHIREKGIDQLTNNNITLI</sequence>
<dbReference type="AlphaFoldDB" id="A0A9P7VBI9"/>
<evidence type="ECO:0000256" key="5">
    <source>
        <dbReference type="ARBA" id="ARBA00022741"/>
    </source>
</evidence>
<accession>A0A9P7VBI9</accession>
<evidence type="ECO:0000256" key="3">
    <source>
        <dbReference type="ARBA" id="ARBA00022679"/>
    </source>
</evidence>
<evidence type="ECO:0000256" key="7">
    <source>
        <dbReference type="ARBA" id="ARBA00022840"/>
    </source>
</evidence>
<evidence type="ECO:0000256" key="1">
    <source>
        <dbReference type="ARBA" id="ARBA00009776"/>
    </source>
</evidence>
<gene>
    <name evidence="9" type="primary">CDC8</name>
    <name evidence="9" type="ORF">KQ657_004154</name>
</gene>
<dbReference type="GO" id="GO:0005524">
    <property type="term" value="F:ATP binding"/>
    <property type="evidence" value="ECO:0007669"/>
    <property type="project" value="UniProtKB-KW"/>
</dbReference>
<dbReference type="InterPro" id="IPR027417">
    <property type="entry name" value="P-loop_NTPase"/>
</dbReference>
<dbReference type="EMBL" id="JAHMUF010000005">
    <property type="protein sequence ID" value="KAG7195041.1"/>
    <property type="molecule type" value="Genomic_DNA"/>
</dbReference>
<dbReference type="Pfam" id="PF02223">
    <property type="entry name" value="Thymidylate_kin"/>
    <property type="match status" value="1"/>
</dbReference>
<dbReference type="GO" id="GO:0006233">
    <property type="term" value="P:dTDP biosynthetic process"/>
    <property type="evidence" value="ECO:0007669"/>
    <property type="project" value="InterPro"/>
</dbReference>
<dbReference type="NCBIfam" id="TIGR00041">
    <property type="entry name" value="DTMP_kinase"/>
    <property type="match status" value="1"/>
</dbReference>
<dbReference type="Gene3D" id="3.40.50.300">
    <property type="entry name" value="P-loop containing nucleotide triphosphate hydrolases"/>
    <property type="match status" value="1"/>
</dbReference>
<dbReference type="HAMAP" id="MF_00165">
    <property type="entry name" value="Thymidylate_kinase"/>
    <property type="match status" value="1"/>
</dbReference>
<evidence type="ECO:0000313" key="10">
    <source>
        <dbReference type="Proteomes" id="UP000790833"/>
    </source>
</evidence>
<keyword evidence="7" id="KW-0067">ATP-binding</keyword>
<dbReference type="Proteomes" id="UP000790833">
    <property type="component" value="Unassembled WGS sequence"/>
</dbReference>
<dbReference type="GO" id="GO:0006235">
    <property type="term" value="P:dTTP biosynthetic process"/>
    <property type="evidence" value="ECO:0007669"/>
    <property type="project" value="TreeGrafter"/>
</dbReference>
<keyword evidence="4" id="KW-0545">Nucleotide biosynthesis</keyword>
<keyword evidence="10" id="KW-1185">Reference proteome</keyword>
<dbReference type="PANTHER" id="PTHR10344:SF1">
    <property type="entry name" value="THYMIDYLATE KINASE"/>
    <property type="match status" value="1"/>
</dbReference>
<comment type="similarity">
    <text evidence="1">Belongs to the thymidylate kinase family.</text>
</comment>
<evidence type="ECO:0000256" key="2">
    <source>
        <dbReference type="ARBA" id="ARBA00012980"/>
    </source>
</evidence>
<dbReference type="GO" id="GO:0004798">
    <property type="term" value="F:dTMP kinase activity"/>
    <property type="evidence" value="ECO:0007669"/>
    <property type="project" value="UniProtKB-EC"/>
</dbReference>
<dbReference type="EC" id="2.7.4.9" evidence="2"/>
<name>A0A9P7VBI9_9ASCO</name>
<dbReference type="InterPro" id="IPR018094">
    <property type="entry name" value="Thymidylate_kinase"/>
</dbReference>
<comment type="caution">
    <text evidence="9">The sequence shown here is derived from an EMBL/GenBank/DDBJ whole genome shotgun (WGS) entry which is preliminary data.</text>
</comment>
<evidence type="ECO:0000259" key="8">
    <source>
        <dbReference type="Pfam" id="PF02223"/>
    </source>
</evidence>
<evidence type="ECO:0000313" key="9">
    <source>
        <dbReference type="EMBL" id="KAG7195041.1"/>
    </source>
</evidence>
<dbReference type="OrthoDB" id="425602at2759"/>
<dbReference type="GO" id="GO:0004550">
    <property type="term" value="F:nucleoside diphosphate kinase activity"/>
    <property type="evidence" value="ECO:0007669"/>
    <property type="project" value="TreeGrafter"/>
</dbReference>
<evidence type="ECO:0000256" key="4">
    <source>
        <dbReference type="ARBA" id="ARBA00022727"/>
    </source>
</evidence>
<dbReference type="GO" id="GO:0006227">
    <property type="term" value="P:dUDP biosynthetic process"/>
    <property type="evidence" value="ECO:0007669"/>
    <property type="project" value="TreeGrafter"/>
</dbReference>
<dbReference type="GO" id="GO:0005829">
    <property type="term" value="C:cytosol"/>
    <property type="evidence" value="ECO:0007669"/>
    <property type="project" value="TreeGrafter"/>
</dbReference>
<dbReference type="PANTHER" id="PTHR10344">
    <property type="entry name" value="THYMIDYLATE KINASE"/>
    <property type="match status" value="1"/>
</dbReference>
<keyword evidence="5" id="KW-0547">Nucleotide-binding</keyword>
<organism evidence="9 10">
    <name type="scientific">Scheffersomyces spartinae</name>
    <dbReference type="NCBI Taxonomy" id="45513"/>
    <lineage>
        <taxon>Eukaryota</taxon>
        <taxon>Fungi</taxon>
        <taxon>Dikarya</taxon>
        <taxon>Ascomycota</taxon>
        <taxon>Saccharomycotina</taxon>
        <taxon>Pichiomycetes</taxon>
        <taxon>Debaryomycetaceae</taxon>
        <taxon>Scheffersomyces</taxon>
    </lineage>
</organism>
<dbReference type="RefSeq" id="XP_043050588.1">
    <property type="nucleotide sequence ID" value="XM_043194837.1"/>
</dbReference>
<protein>
    <recommendedName>
        <fullName evidence="2">dTMP kinase</fullName>
        <ecNumber evidence="2">2.7.4.9</ecNumber>
    </recommendedName>
</protein>
<keyword evidence="3" id="KW-0808">Transferase</keyword>
<evidence type="ECO:0000256" key="6">
    <source>
        <dbReference type="ARBA" id="ARBA00022777"/>
    </source>
</evidence>
<dbReference type="GO" id="GO:0005634">
    <property type="term" value="C:nucleus"/>
    <property type="evidence" value="ECO:0007669"/>
    <property type="project" value="TreeGrafter"/>
</dbReference>
<proteinExistence type="inferred from homology"/>
<dbReference type="SUPFAM" id="SSF52540">
    <property type="entry name" value="P-loop containing nucleoside triphosphate hydrolases"/>
    <property type="match status" value="1"/>
</dbReference>
<reference evidence="9" key="1">
    <citation type="submission" date="2021-03" db="EMBL/GenBank/DDBJ databases">
        <authorList>
            <person name="Palmer J.M."/>
        </authorList>
    </citation>
    <scope>NUCLEOTIDE SEQUENCE</scope>
    <source>
        <strain evidence="9">ARV_011</strain>
    </source>
</reference>
<dbReference type="CDD" id="cd01672">
    <property type="entry name" value="TMPK"/>
    <property type="match status" value="1"/>
</dbReference>